<feature type="transmembrane region" description="Helical" evidence="6">
    <location>
        <begin position="285"/>
        <end position="302"/>
    </location>
</feature>
<comment type="subcellular location">
    <subcellularLocation>
        <location evidence="1">Cell membrane</location>
        <topology evidence="1">Multi-pass membrane protein</topology>
    </subcellularLocation>
</comment>
<protein>
    <submittedName>
        <fullName evidence="9">DNA internalization-related competence protein ComEC/Rec2</fullName>
    </submittedName>
</protein>
<evidence type="ECO:0000259" key="7">
    <source>
        <dbReference type="Pfam" id="PF03772"/>
    </source>
</evidence>
<reference evidence="9" key="1">
    <citation type="submission" date="2018-06" db="EMBL/GenBank/DDBJ databases">
        <authorList>
            <person name="Zhirakovskaya E."/>
        </authorList>
    </citation>
    <scope>NUCLEOTIDE SEQUENCE</scope>
</reference>
<evidence type="ECO:0000256" key="3">
    <source>
        <dbReference type="ARBA" id="ARBA00022692"/>
    </source>
</evidence>
<dbReference type="AlphaFoldDB" id="A0A3B1CZA5"/>
<keyword evidence="2" id="KW-1003">Cell membrane</keyword>
<name>A0A3B1CZA5_9ZZZZ</name>
<feature type="transmembrane region" description="Helical" evidence="6">
    <location>
        <begin position="419"/>
        <end position="443"/>
    </location>
</feature>
<dbReference type="PANTHER" id="PTHR30619:SF1">
    <property type="entry name" value="RECOMBINATION PROTEIN 2"/>
    <property type="match status" value="1"/>
</dbReference>
<evidence type="ECO:0000313" key="9">
    <source>
        <dbReference type="EMBL" id="VAX35179.1"/>
    </source>
</evidence>
<feature type="transmembrane region" description="Helical" evidence="6">
    <location>
        <begin position="388"/>
        <end position="413"/>
    </location>
</feature>
<evidence type="ECO:0000256" key="1">
    <source>
        <dbReference type="ARBA" id="ARBA00004651"/>
    </source>
</evidence>
<sequence>MENFSDKKSSSPLFWITLSYSVGILGYEKVPFVWICVSVCFLLMGLLVVRQRIMIWVVVLLLFFGLGVVSTQVYKVADKNDIVHSARFYYGKTVKLQGVVSSDIEHKKFFNTKKSVFTLNVQRMYAPWGWQEKRGKVLVNVFKKNNLVYGDSILIEGKLHRPYDFSKESNFSYPQYLSHRNIFYVLSVSGNAQLEVLRKSQGNILHAALFKVRNKLKMILDQELTYNESGIMKAILLGDRSHIPKQVRQLFSQTGTAHILAISGLHVGVVAALFLIFLQVISVSRRVRFLGVIVLLIGYAILTGGRASVVRATVMACIFLGSFVLERESNTLNTLSLAALILLIFNPLNLFDIGFQLSFSCVLAIIFFNPVILQMLNHLGLPKHNKFIGLCVQSASISISVWFGVLGLTAYYFNIITPITVFANLLIVPFISILVVLGFGVLLTGSFIPFGLFFVIPCIKVSLNLMVALVFLLSKIPYAYISLKTVYLWHIAIYYGVIFILFGYWNWYKKKNCVSPFDKAAPLRYGNINSTN</sequence>
<dbReference type="InterPro" id="IPR004477">
    <property type="entry name" value="ComEC_N"/>
</dbReference>
<feature type="transmembrane region" description="Helical" evidence="6">
    <location>
        <begin position="31"/>
        <end position="49"/>
    </location>
</feature>
<proteinExistence type="predicted"/>
<keyword evidence="5 6" id="KW-0472">Membrane</keyword>
<keyword evidence="3 6" id="KW-0812">Transmembrane</keyword>
<feature type="transmembrane region" description="Helical" evidence="6">
    <location>
        <begin position="332"/>
        <end position="351"/>
    </location>
</feature>
<evidence type="ECO:0000256" key="5">
    <source>
        <dbReference type="ARBA" id="ARBA00023136"/>
    </source>
</evidence>
<feature type="domain" description="ComEC/Rec2-related protein" evidence="7">
    <location>
        <begin position="235"/>
        <end position="506"/>
    </location>
</feature>
<accession>A0A3B1CZA5</accession>
<feature type="transmembrane region" description="Helical" evidence="6">
    <location>
        <begin position="357"/>
        <end position="376"/>
    </location>
</feature>
<feature type="transmembrane region" description="Helical" evidence="6">
    <location>
        <begin position="56"/>
        <end position="74"/>
    </location>
</feature>
<feature type="transmembrane region" description="Helical" evidence="6">
    <location>
        <begin position="486"/>
        <end position="507"/>
    </location>
</feature>
<dbReference type="NCBIfam" id="TIGR00360">
    <property type="entry name" value="ComEC_N-term"/>
    <property type="match status" value="1"/>
</dbReference>
<feature type="transmembrane region" description="Helical" evidence="6">
    <location>
        <begin position="450"/>
        <end position="474"/>
    </location>
</feature>
<dbReference type="InterPro" id="IPR025405">
    <property type="entry name" value="DUF4131"/>
</dbReference>
<dbReference type="GO" id="GO:0005886">
    <property type="term" value="C:plasma membrane"/>
    <property type="evidence" value="ECO:0007669"/>
    <property type="project" value="UniProtKB-SubCell"/>
</dbReference>
<dbReference type="InterPro" id="IPR052159">
    <property type="entry name" value="Competence_DNA_uptake"/>
</dbReference>
<keyword evidence="4 6" id="KW-1133">Transmembrane helix</keyword>
<evidence type="ECO:0000256" key="6">
    <source>
        <dbReference type="SAM" id="Phobius"/>
    </source>
</evidence>
<dbReference type="PANTHER" id="PTHR30619">
    <property type="entry name" value="DNA INTERNALIZATION/COMPETENCE PROTEIN COMEC/REC2"/>
    <property type="match status" value="1"/>
</dbReference>
<dbReference type="Pfam" id="PF03772">
    <property type="entry name" value="Competence"/>
    <property type="match status" value="1"/>
</dbReference>
<evidence type="ECO:0000259" key="8">
    <source>
        <dbReference type="Pfam" id="PF13567"/>
    </source>
</evidence>
<dbReference type="Pfam" id="PF13567">
    <property type="entry name" value="DUF4131"/>
    <property type="match status" value="1"/>
</dbReference>
<feature type="domain" description="DUF4131" evidence="8">
    <location>
        <begin position="31"/>
        <end position="192"/>
    </location>
</feature>
<evidence type="ECO:0000256" key="2">
    <source>
        <dbReference type="ARBA" id="ARBA00022475"/>
    </source>
</evidence>
<dbReference type="EMBL" id="UOGJ01000035">
    <property type="protein sequence ID" value="VAX35179.1"/>
    <property type="molecule type" value="Genomic_DNA"/>
</dbReference>
<feature type="transmembrane region" description="Helical" evidence="6">
    <location>
        <begin position="257"/>
        <end position="278"/>
    </location>
</feature>
<organism evidence="9">
    <name type="scientific">hydrothermal vent metagenome</name>
    <dbReference type="NCBI Taxonomy" id="652676"/>
    <lineage>
        <taxon>unclassified sequences</taxon>
        <taxon>metagenomes</taxon>
        <taxon>ecological metagenomes</taxon>
    </lineage>
</organism>
<gene>
    <name evidence="9" type="ORF">MNBD_UNCLBAC01-945</name>
</gene>
<evidence type="ECO:0000256" key="4">
    <source>
        <dbReference type="ARBA" id="ARBA00022989"/>
    </source>
</evidence>